<dbReference type="Proteomes" id="UP000691718">
    <property type="component" value="Unassembled WGS sequence"/>
</dbReference>
<reference evidence="1" key="1">
    <citation type="submission" date="2021-04" db="EMBL/GenBank/DDBJ databases">
        <authorList>
            <person name="Tunstrom K."/>
        </authorList>
    </citation>
    <scope>NUCLEOTIDE SEQUENCE</scope>
</reference>
<comment type="caution">
    <text evidence="1">The sequence shown here is derived from an EMBL/GenBank/DDBJ whole genome shotgun (WGS) entry which is preliminary data.</text>
</comment>
<evidence type="ECO:0000313" key="2">
    <source>
        <dbReference type="Proteomes" id="UP000691718"/>
    </source>
</evidence>
<accession>A0A8S3XFG1</accession>
<gene>
    <name evidence="1" type="ORF">PAPOLLO_LOCUS15552</name>
</gene>
<dbReference type="AlphaFoldDB" id="A0A8S3XFG1"/>
<keyword evidence="2" id="KW-1185">Reference proteome</keyword>
<dbReference type="OrthoDB" id="410381at2759"/>
<evidence type="ECO:0000313" key="1">
    <source>
        <dbReference type="EMBL" id="CAG5011233.1"/>
    </source>
</evidence>
<dbReference type="EMBL" id="CAJQZP010001037">
    <property type="protein sequence ID" value="CAG5011233.1"/>
    <property type="molecule type" value="Genomic_DNA"/>
</dbReference>
<name>A0A8S3XFG1_PARAO</name>
<proteinExistence type="predicted"/>
<sequence>MTFGAWNVRTTLDREENACPERKTAILAREISCYNIDVASLSETHLSDEEELVEHGGGCTFFWKELVSPEPRRSGVGFAVKNYLAAQLQECPVHVSDRITTTLLLYMERKNYPNFISIDAPTLDKSDEI</sequence>
<organism evidence="1 2">
    <name type="scientific">Parnassius apollo</name>
    <name type="common">Apollo butterfly</name>
    <name type="synonym">Papilio apollo</name>
    <dbReference type="NCBI Taxonomy" id="110799"/>
    <lineage>
        <taxon>Eukaryota</taxon>
        <taxon>Metazoa</taxon>
        <taxon>Ecdysozoa</taxon>
        <taxon>Arthropoda</taxon>
        <taxon>Hexapoda</taxon>
        <taxon>Insecta</taxon>
        <taxon>Pterygota</taxon>
        <taxon>Neoptera</taxon>
        <taxon>Endopterygota</taxon>
        <taxon>Lepidoptera</taxon>
        <taxon>Glossata</taxon>
        <taxon>Ditrysia</taxon>
        <taxon>Papilionoidea</taxon>
        <taxon>Papilionidae</taxon>
        <taxon>Parnassiinae</taxon>
        <taxon>Parnassini</taxon>
        <taxon>Parnassius</taxon>
        <taxon>Parnassius</taxon>
    </lineage>
</organism>
<protein>
    <submittedName>
        <fullName evidence="1">(apollo) hypothetical protein</fullName>
    </submittedName>
</protein>